<reference evidence="3" key="1">
    <citation type="submission" date="2025-08" db="UniProtKB">
        <authorList>
            <consortium name="RefSeq"/>
        </authorList>
    </citation>
    <scope>IDENTIFICATION</scope>
    <source>
        <tissue evidence="3">Blood</tissue>
    </source>
</reference>
<dbReference type="InterPro" id="IPR043504">
    <property type="entry name" value="Peptidase_S1_PA_chymotrypsin"/>
</dbReference>
<dbReference type="GO" id="GO:0006508">
    <property type="term" value="P:proteolysis"/>
    <property type="evidence" value="ECO:0007669"/>
    <property type="project" value="InterPro"/>
</dbReference>
<dbReference type="Pfam" id="PF00089">
    <property type="entry name" value="Trypsin"/>
    <property type="match status" value="1"/>
</dbReference>
<accession>A0A9W3FVJ2</accession>
<dbReference type="AlphaFoldDB" id="A0A9W3FVJ2"/>
<dbReference type="InterPro" id="IPR009003">
    <property type="entry name" value="Peptidase_S1_PA"/>
</dbReference>
<dbReference type="Gene3D" id="2.40.10.10">
    <property type="entry name" value="Trypsin-like serine proteases"/>
    <property type="match status" value="1"/>
</dbReference>
<evidence type="ECO:0000256" key="1">
    <source>
        <dbReference type="ARBA" id="ARBA00023157"/>
    </source>
</evidence>
<evidence type="ECO:0000313" key="3">
    <source>
        <dbReference type="RefSeq" id="XP_045367132.1"/>
    </source>
</evidence>
<proteinExistence type="predicted"/>
<evidence type="ECO:0000313" key="2">
    <source>
        <dbReference type="Proteomes" id="UP001732780"/>
    </source>
</evidence>
<dbReference type="PANTHER" id="PTHR24271">
    <property type="entry name" value="KALLIKREIN-RELATED"/>
    <property type="match status" value="1"/>
</dbReference>
<dbReference type="GO" id="GO:0004252">
    <property type="term" value="F:serine-type endopeptidase activity"/>
    <property type="evidence" value="ECO:0007669"/>
    <property type="project" value="InterPro"/>
</dbReference>
<gene>
    <name evidence="3" type="primary">LOC105063190</name>
</gene>
<keyword evidence="2" id="KW-1185">Reference proteome</keyword>
<name>A0A9W3FVJ2_CAMBA</name>
<protein>
    <submittedName>
        <fullName evidence="3">Serine protease 58-like</fullName>
    </submittedName>
</protein>
<dbReference type="PANTHER" id="PTHR24271:SF56">
    <property type="entry name" value="SERINE PROTEASE 58"/>
    <property type="match status" value="1"/>
</dbReference>
<organism evidence="2 3">
    <name type="scientific">Camelus bactrianus</name>
    <name type="common">Bactrian camel</name>
    <dbReference type="NCBI Taxonomy" id="9837"/>
    <lineage>
        <taxon>Eukaryota</taxon>
        <taxon>Metazoa</taxon>
        <taxon>Chordata</taxon>
        <taxon>Craniata</taxon>
        <taxon>Vertebrata</taxon>
        <taxon>Euteleostomi</taxon>
        <taxon>Mammalia</taxon>
        <taxon>Eutheria</taxon>
        <taxon>Laurasiatheria</taxon>
        <taxon>Artiodactyla</taxon>
        <taxon>Tylopoda</taxon>
        <taxon>Camelidae</taxon>
        <taxon>Camelus</taxon>
    </lineage>
</organism>
<dbReference type="GO" id="GO:0030141">
    <property type="term" value="C:secretory granule"/>
    <property type="evidence" value="ECO:0007669"/>
    <property type="project" value="TreeGrafter"/>
</dbReference>
<dbReference type="Proteomes" id="UP001732780">
    <property type="component" value="Chromosome 7"/>
</dbReference>
<dbReference type="RefSeq" id="XP_045367132.1">
    <property type="nucleotide sequence ID" value="XM_045511176.1"/>
</dbReference>
<dbReference type="SUPFAM" id="SSF50494">
    <property type="entry name" value="Trypsin-like serine proteases"/>
    <property type="match status" value="1"/>
</dbReference>
<dbReference type="InterPro" id="IPR001254">
    <property type="entry name" value="Trypsin_dom"/>
</dbReference>
<sequence length="180" mass="20085">MHEGEGSQCHKEGGDVAMLHQRNPALSSRQDSGISMKCMLLALLMITGVISFVSEDTKGLSSLFYLLYLKSSNQSCMGTLIAPKWMITAAHRFLPDLQVILNGGNQSFQDFTGEILPYEKIIVHPNFTVTSPKNDLMLIKLSVPLHLLFHQHFQLPTVKTENVRNCLVYTCLENEGSFGE</sequence>
<keyword evidence="1" id="KW-1015">Disulfide bond</keyword>